<dbReference type="AlphaFoldDB" id="D4L9K4"/>
<dbReference type="Gene3D" id="3.20.100.30">
    <property type="entry name" value="VTC, catalytic tunnel domain"/>
    <property type="match status" value="1"/>
</dbReference>
<dbReference type="Proteomes" id="UP000007054">
    <property type="component" value="Chromosome"/>
</dbReference>
<feature type="domain" description="VTC" evidence="1">
    <location>
        <begin position="7"/>
        <end position="233"/>
    </location>
</feature>
<evidence type="ECO:0000259" key="1">
    <source>
        <dbReference type="Pfam" id="PF09359"/>
    </source>
</evidence>
<evidence type="ECO:0000313" key="3">
    <source>
        <dbReference type="Proteomes" id="UP000007054"/>
    </source>
</evidence>
<protein>
    <submittedName>
        <fullName evidence="2">VTC domain</fullName>
    </submittedName>
</protein>
<sequence length="249" mass="29214">MAIRTFQRREVKFLLSKAQYDALQPILLDYMNPDKYCVNGKEYGVYNVYYDTDDNFLIRESLAKPYYKEKIRLRSYASPAGPEDTVFLEIKKKIGGIVTKRRVTMTLQQANAYIQTRVKPQSEKFLQMQVLKELDVFLNNYAVSPKQYISYQRSAFFGKDNSDFRLTFDRQITARREDISLASGNYGSQIIRPDQRLMEIKVTDSIPKWLSDALSELNIYKTSFSKYGTAYKQYIRSKIEEDRSVMIYA</sequence>
<dbReference type="GO" id="GO:0006799">
    <property type="term" value="P:polyphosphate biosynthetic process"/>
    <property type="evidence" value="ECO:0007669"/>
    <property type="project" value="UniProtKB-ARBA"/>
</dbReference>
<reference evidence="2" key="2">
    <citation type="submission" date="2010-03" db="EMBL/GenBank/DDBJ databases">
        <authorList>
            <person name="Pajon A."/>
        </authorList>
    </citation>
    <scope>NUCLEOTIDE SEQUENCE</scope>
    <source>
        <strain evidence="2">Type strain: 18P13</strain>
    </source>
</reference>
<dbReference type="HOGENOM" id="CLU_072767_1_0_9"/>
<keyword evidence="3" id="KW-1185">Reference proteome</keyword>
<evidence type="ECO:0000313" key="2">
    <source>
        <dbReference type="EMBL" id="CBL16299.1"/>
    </source>
</evidence>
<proteinExistence type="predicted"/>
<dbReference type="RefSeq" id="WP_015557207.1">
    <property type="nucleotide sequence ID" value="NC_021039.1"/>
</dbReference>
<dbReference type="KEGG" id="rch:RUM_00180"/>
<dbReference type="OrthoDB" id="185578at2"/>
<dbReference type="Pfam" id="PF09359">
    <property type="entry name" value="VTC"/>
    <property type="match status" value="1"/>
</dbReference>
<dbReference type="EMBL" id="FP929052">
    <property type="protein sequence ID" value="CBL16299.1"/>
    <property type="molecule type" value="Genomic_DNA"/>
</dbReference>
<reference evidence="2" key="1">
    <citation type="submission" date="2010-03" db="EMBL/GenBank/DDBJ databases">
        <title>The genome sequence of Ruminococcus sp. 18P13.</title>
        <authorList>
            <consortium name="metaHIT consortium -- http://www.metahit.eu/"/>
            <person name="Pajon A."/>
            <person name="Turner K."/>
            <person name="Parkhill J."/>
            <person name="Bernalier A."/>
        </authorList>
    </citation>
    <scope>NUCLEOTIDE SEQUENCE [LARGE SCALE GENOMIC DNA]</scope>
    <source>
        <strain evidence="2">Type strain: 18P13</strain>
    </source>
</reference>
<dbReference type="BioCyc" id="RCHA213810:RUM_RS00055-MONOMER"/>
<dbReference type="STRING" id="213810.RUM_00180"/>
<organism evidence="2 3">
    <name type="scientific">Ruminococcus champanellensis (strain DSM 18848 / JCM 17042 / KCTC 15320 / 18P13)</name>
    <dbReference type="NCBI Taxonomy" id="213810"/>
    <lineage>
        <taxon>Bacteria</taxon>
        <taxon>Bacillati</taxon>
        <taxon>Bacillota</taxon>
        <taxon>Clostridia</taxon>
        <taxon>Eubacteriales</taxon>
        <taxon>Oscillospiraceae</taxon>
        <taxon>Ruminococcus</taxon>
    </lineage>
</organism>
<dbReference type="GeneID" id="83154878"/>
<gene>
    <name evidence="2" type="ordered locus">RUM_00180</name>
</gene>
<dbReference type="InterPro" id="IPR018966">
    <property type="entry name" value="VTC_domain"/>
</dbReference>
<accession>D4L9K4</accession>
<name>D4L9K4_RUMC1</name>
<dbReference type="CDD" id="cd07750">
    <property type="entry name" value="PolyPPase_VTC_like"/>
    <property type="match status" value="1"/>
</dbReference>
<dbReference type="InterPro" id="IPR042267">
    <property type="entry name" value="VTC_sf"/>
</dbReference>
<dbReference type="PATRIC" id="fig|213810.4.peg.118"/>